<organism evidence="2">
    <name type="scientific">marine sediment metagenome</name>
    <dbReference type="NCBI Taxonomy" id="412755"/>
    <lineage>
        <taxon>unclassified sequences</taxon>
        <taxon>metagenomes</taxon>
        <taxon>ecological metagenomes</taxon>
    </lineage>
</organism>
<dbReference type="EMBL" id="BARW01007452">
    <property type="protein sequence ID" value="GAI87521.1"/>
    <property type="molecule type" value="Genomic_DNA"/>
</dbReference>
<reference evidence="2" key="1">
    <citation type="journal article" date="2014" name="Front. Microbiol.">
        <title>High frequency of phylogenetically diverse reductive dehalogenase-homologous genes in deep subseafloor sedimentary metagenomes.</title>
        <authorList>
            <person name="Kawai M."/>
            <person name="Futagami T."/>
            <person name="Toyoda A."/>
            <person name="Takaki Y."/>
            <person name="Nishi S."/>
            <person name="Hori S."/>
            <person name="Arai W."/>
            <person name="Tsubouchi T."/>
            <person name="Morono Y."/>
            <person name="Uchiyama I."/>
            <person name="Ito T."/>
            <person name="Fujiyama A."/>
            <person name="Inagaki F."/>
            <person name="Takami H."/>
        </authorList>
    </citation>
    <scope>NUCLEOTIDE SEQUENCE</scope>
    <source>
        <strain evidence="2">Expedition CK06-06</strain>
    </source>
</reference>
<evidence type="ECO:0000256" key="1">
    <source>
        <dbReference type="SAM" id="Phobius"/>
    </source>
</evidence>
<feature type="transmembrane region" description="Helical" evidence="1">
    <location>
        <begin position="144"/>
        <end position="166"/>
    </location>
</feature>
<feature type="transmembrane region" description="Helical" evidence="1">
    <location>
        <begin position="99"/>
        <end position="123"/>
    </location>
</feature>
<feature type="transmembrane region" description="Helical" evidence="1">
    <location>
        <begin position="20"/>
        <end position="41"/>
    </location>
</feature>
<sequence>GWIGLVVLAKLWGDFAPQALGVIGFAMSFLALFNIIADLGFSRAHIKRVSEGKDLGSCIGTFAAIKLGLTGLMVTVVFVAIFIWKHVMQEGFYDATTESIIYVFLIYYAFSNLASIASVTFIGRKEVAKQSIPGIIGRMVKVPLAIIVALAGVNIVGVGILPAVAWPQFLQPFQQFIADHAIGSLAVTYVINMMVVSLVGMWLLRKYPLKKHRKPMPSLRNELELEKPITK</sequence>
<feature type="transmembrane region" description="Helical" evidence="1">
    <location>
        <begin position="62"/>
        <end position="84"/>
    </location>
</feature>
<keyword evidence="1" id="KW-0812">Transmembrane</keyword>
<name>X1T821_9ZZZZ</name>
<accession>X1T821</accession>
<dbReference type="Pfam" id="PF13440">
    <property type="entry name" value="Polysacc_synt_3"/>
    <property type="match status" value="1"/>
</dbReference>
<keyword evidence="1" id="KW-1133">Transmembrane helix</keyword>
<proteinExistence type="predicted"/>
<keyword evidence="1" id="KW-0472">Membrane</keyword>
<gene>
    <name evidence="2" type="ORF">S12H4_15505</name>
</gene>
<comment type="caution">
    <text evidence="2">The sequence shown here is derived from an EMBL/GenBank/DDBJ whole genome shotgun (WGS) entry which is preliminary data.</text>
</comment>
<evidence type="ECO:0000313" key="2">
    <source>
        <dbReference type="EMBL" id="GAI87521.1"/>
    </source>
</evidence>
<dbReference type="AlphaFoldDB" id="X1T821"/>
<protein>
    <recommendedName>
        <fullName evidence="3">Polysaccharide biosynthesis protein C-terminal domain-containing protein</fullName>
    </recommendedName>
</protein>
<evidence type="ECO:0008006" key="3">
    <source>
        <dbReference type="Google" id="ProtNLM"/>
    </source>
</evidence>
<feature type="non-terminal residue" evidence="2">
    <location>
        <position position="1"/>
    </location>
</feature>
<feature type="transmembrane region" description="Helical" evidence="1">
    <location>
        <begin position="186"/>
        <end position="204"/>
    </location>
</feature>